<dbReference type="PROSITE" id="PS51806">
    <property type="entry name" value="DOG1"/>
    <property type="match status" value="1"/>
</dbReference>
<keyword evidence="7" id="KW-0812">Transmembrane</keyword>
<evidence type="ECO:0000256" key="6">
    <source>
        <dbReference type="SAM" id="MobiDB-lite"/>
    </source>
</evidence>
<dbReference type="GO" id="GO:0006351">
    <property type="term" value="P:DNA-templated transcription"/>
    <property type="evidence" value="ECO:0007669"/>
    <property type="project" value="InterPro"/>
</dbReference>
<keyword evidence="4" id="KW-0804">Transcription</keyword>
<sequence>LSSLCLHFRNLLRERAIDKAFNSVCMYAAAAVAAAAGYLAARPPTLEIFPSWPMSHLQKPYSGNSQSVGSTDSSSAQNTMSQAELVSPVSMRTDSGQQQQDQQEALMVTIDDYNYSQGLGAAPATAPSFQQHAGAQDKGLLTGGCSAPGEMSSAAVMFDMEYARWLDEDNKYMAEIQGALQAQVLDANLSTIVEDCMRHHDELFHLRAVLARSDVFHLMTGMWATQSERCFLWMAGFRPSEILKMLIPQLDPSTEQQLLGMCNLQQSSEQAEEALEQGLKQLHQSLADAVGAGPLNDGADVANYTGLMALALDRLDNLESFYREADNLRQQTLHHMRRILTTRQTARCFVSLGEYHRRLRALSSIWASRPRE</sequence>
<dbReference type="InterPro" id="IPR025422">
    <property type="entry name" value="TGA_domain"/>
</dbReference>
<name>A0A452Z7R3_AEGTS</name>
<reference evidence="10" key="2">
    <citation type="journal article" date="2017" name="Nat. Plants">
        <title>The Aegilops tauschii genome reveals multiple impacts of transposons.</title>
        <authorList>
            <person name="Zhao G."/>
            <person name="Zou C."/>
            <person name="Li K."/>
            <person name="Wang K."/>
            <person name="Li T."/>
            <person name="Gao L."/>
            <person name="Zhang X."/>
            <person name="Wang H."/>
            <person name="Yang Z."/>
            <person name="Liu X."/>
            <person name="Jiang W."/>
            <person name="Mao L."/>
            <person name="Kong X."/>
            <person name="Jiao Y."/>
            <person name="Jia J."/>
        </authorList>
    </citation>
    <scope>NUCLEOTIDE SEQUENCE [LARGE SCALE GENOMIC DNA]</scope>
    <source>
        <strain evidence="10">cv. AL8/78</strain>
    </source>
</reference>
<evidence type="ECO:0000256" key="3">
    <source>
        <dbReference type="ARBA" id="ARBA00023125"/>
    </source>
</evidence>
<dbReference type="Pfam" id="PF14144">
    <property type="entry name" value="DOG1"/>
    <property type="match status" value="1"/>
</dbReference>
<keyword evidence="10" id="KW-1185">Reference proteome</keyword>
<keyword evidence="7" id="KW-1133">Transmembrane helix</keyword>
<dbReference type="Gramene" id="AET1Gv20664600.11">
    <property type="protein sequence ID" value="AET1Gv20664600.11"/>
    <property type="gene ID" value="AET1Gv20664600"/>
</dbReference>
<proteinExistence type="predicted"/>
<evidence type="ECO:0000313" key="10">
    <source>
        <dbReference type="Proteomes" id="UP000015105"/>
    </source>
</evidence>
<evidence type="ECO:0000256" key="1">
    <source>
        <dbReference type="ARBA" id="ARBA00004123"/>
    </source>
</evidence>
<dbReference type="PANTHER" id="PTHR45693">
    <property type="entry name" value="TRANSCRIPTION FACTOR TGA9"/>
    <property type="match status" value="1"/>
</dbReference>
<keyword evidence="3" id="KW-0238">DNA-binding</keyword>
<evidence type="ECO:0000256" key="4">
    <source>
        <dbReference type="ARBA" id="ARBA00023163"/>
    </source>
</evidence>
<dbReference type="Proteomes" id="UP000015105">
    <property type="component" value="Chromosome 1D"/>
</dbReference>
<reference evidence="9" key="4">
    <citation type="submission" date="2019-03" db="UniProtKB">
        <authorList>
            <consortium name="EnsemblPlants"/>
        </authorList>
    </citation>
    <scope>IDENTIFICATION</scope>
</reference>
<comment type="subcellular location">
    <subcellularLocation>
        <location evidence="1">Nucleus</location>
    </subcellularLocation>
</comment>
<feature type="region of interest" description="Disordered" evidence="6">
    <location>
        <begin position="60"/>
        <end position="83"/>
    </location>
</feature>
<dbReference type="GO" id="GO:0005634">
    <property type="term" value="C:nucleus"/>
    <property type="evidence" value="ECO:0007669"/>
    <property type="project" value="UniProtKB-SubCell"/>
</dbReference>
<evidence type="ECO:0000313" key="9">
    <source>
        <dbReference type="EnsemblPlants" id="AET1Gv20664600.11"/>
    </source>
</evidence>
<feature type="domain" description="DOG1" evidence="8">
    <location>
        <begin position="155"/>
        <end position="369"/>
    </location>
</feature>
<evidence type="ECO:0000256" key="2">
    <source>
        <dbReference type="ARBA" id="ARBA00023015"/>
    </source>
</evidence>
<feature type="transmembrane region" description="Helical" evidence="7">
    <location>
        <begin position="20"/>
        <end position="41"/>
    </location>
</feature>
<protein>
    <recommendedName>
        <fullName evidence="8">DOG1 domain-containing protein</fullName>
    </recommendedName>
</protein>
<reference evidence="10" key="1">
    <citation type="journal article" date="2014" name="Science">
        <title>Ancient hybridizations among the ancestral genomes of bread wheat.</title>
        <authorList>
            <consortium name="International Wheat Genome Sequencing Consortium,"/>
            <person name="Marcussen T."/>
            <person name="Sandve S.R."/>
            <person name="Heier L."/>
            <person name="Spannagl M."/>
            <person name="Pfeifer M."/>
            <person name="Jakobsen K.S."/>
            <person name="Wulff B.B."/>
            <person name="Steuernagel B."/>
            <person name="Mayer K.F."/>
            <person name="Olsen O.A."/>
        </authorList>
    </citation>
    <scope>NUCLEOTIDE SEQUENCE [LARGE SCALE GENOMIC DNA]</scope>
    <source>
        <strain evidence="10">cv. AL8/78</strain>
    </source>
</reference>
<evidence type="ECO:0000256" key="7">
    <source>
        <dbReference type="SAM" id="Phobius"/>
    </source>
</evidence>
<keyword evidence="2" id="KW-0805">Transcription regulation</keyword>
<keyword evidence="7" id="KW-0472">Membrane</keyword>
<organism evidence="9 10">
    <name type="scientific">Aegilops tauschii subsp. strangulata</name>
    <name type="common">Goatgrass</name>
    <dbReference type="NCBI Taxonomy" id="200361"/>
    <lineage>
        <taxon>Eukaryota</taxon>
        <taxon>Viridiplantae</taxon>
        <taxon>Streptophyta</taxon>
        <taxon>Embryophyta</taxon>
        <taxon>Tracheophyta</taxon>
        <taxon>Spermatophyta</taxon>
        <taxon>Magnoliopsida</taxon>
        <taxon>Liliopsida</taxon>
        <taxon>Poales</taxon>
        <taxon>Poaceae</taxon>
        <taxon>BOP clade</taxon>
        <taxon>Pooideae</taxon>
        <taxon>Triticodae</taxon>
        <taxon>Triticeae</taxon>
        <taxon>Triticinae</taxon>
        <taxon>Aegilops</taxon>
    </lineage>
</organism>
<accession>A0A452Z7R3</accession>
<dbReference type="AlphaFoldDB" id="A0A452Z7R3"/>
<dbReference type="PANTHER" id="PTHR45693:SF16">
    <property type="entry name" value="TRANSCRIPTION FACTOR TGAL5"/>
    <property type="match status" value="1"/>
</dbReference>
<dbReference type="EnsemblPlants" id="AET1Gv20664600.11">
    <property type="protein sequence ID" value="AET1Gv20664600.11"/>
    <property type="gene ID" value="AET1Gv20664600"/>
</dbReference>
<evidence type="ECO:0000259" key="8">
    <source>
        <dbReference type="PROSITE" id="PS51806"/>
    </source>
</evidence>
<reference evidence="9" key="5">
    <citation type="journal article" date="2021" name="G3 (Bethesda)">
        <title>Aegilops tauschii genome assembly Aet v5.0 features greater sequence contiguity and improved annotation.</title>
        <authorList>
            <person name="Wang L."/>
            <person name="Zhu T."/>
            <person name="Rodriguez J.C."/>
            <person name="Deal K.R."/>
            <person name="Dubcovsky J."/>
            <person name="McGuire P.E."/>
            <person name="Lux T."/>
            <person name="Spannagl M."/>
            <person name="Mayer K.F.X."/>
            <person name="Baldrich P."/>
            <person name="Meyers B.C."/>
            <person name="Huo N."/>
            <person name="Gu Y.Q."/>
            <person name="Zhou H."/>
            <person name="Devos K.M."/>
            <person name="Bennetzen J.L."/>
            <person name="Unver T."/>
            <person name="Budak H."/>
            <person name="Gulick P.J."/>
            <person name="Galiba G."/>
            <person name="Kalapos B."/>
            <person name="Nelson D.R."/>
            <person name="Li P."/>
            <person name="You F.M."/>
            <person name="Luo M.C."/>
            <person name="Dvorak J."/>
        </authorList>
    </citation>
    <scope>NUCLEOTIDE SEQUENCE [LARGE SCALE GENOMIC DNA]</scope>
    <source>
        <strain evidence="9">cv. AL8/78</strain>
    </source>
</reference>
<feature type="compositionally biased region" description="Polar residues" evidence="6">
    <location>
        <begin position="61"/>
        <end position="83"/>
    </location>
</feature>
<keyword evidence="5" id="KW-0539">Nucleus</keyword>
<dbReference type="GO" id="GO:0043565">
    <property type="term" value="F:sequence-specific DNA binding"/>
    <property type="evidence" value="ECO:0007669"/>
    <property type="project" value="InterPro"/>
</dbReference>
<reference evidence="9" key="3">
    <citation type="journal article" date="2017" name="Nature">
        <title>Genome sequence of the progenitor of the wheat D genome Aegilops tauschii.</title>
        <authorList>
            <person name="Luo M.C."/>
            <person name="Gu Y.Q."/>
            <person name="Puiu D."/>
            <person name="Wang H."/>
            <person name="Twardziok S.O."/>
            <person name="Deal K.R."/>
            <person name="Huo N."/>
            <person name="Zhu T."/>
            <person name="Wang L."/>
            <person name="Wang Y."/>
            <person name="McGuire P.E."/>
            <person name="Liu S."/>
            <person name="Long H."/>
            <person name="Ramasamy R.K."/>
            <person name="Rodriguez J.C."/>
            <person name="Van S.L."/>
            <person name="Yuan L."/>
            <person name="Wang Z."/>
            <person name="Xia Z."/>
            <person name="Xiao L."/>
            <person name="Anderson O.D."/>
            <person name="Ouyang S."/>
            <person name="Liang Y."/>
            <person name="Zimin A.V."/>
            <person name="Pertea G."/>
            <person name="Qi P."/>
            <person name="Bennetzen J.L."/>
            <person name="Dai X."/>
            <person name="Dawson M.W."/>
            <person name="Muller H.G."/>
            <person name="Kugler K."/>
            <person name="Rivarola-Duarte L."/>
            <person name="Spannagl M."/>
            <person name="Mayer K.F.X."/>
            <person name="Lu F.H."/>
            <person name="Bevan M.W."/>
            <person name="Leroy P."/>
            <person name="Li P."/>
            <person name="You F.M."/>
            <person name="Sun Q."/>
            <person name="Liu Z."/>
            <person name="Lyons E."/>
            <person name="Wicker T."/>
            <person name="Salzberg S.L."/>
            <person name="Devos K.M."/>
            <person name="Dvorak J."/>
        </authorList>
    </citation>
    <scope>NUCLEOTIDE SEQUENCE [LARGE SCALE GENOMIC DNA]</scope>
    <source>
        <strain evidence="9">cv. AL8/78</strain>
    </source>
</reference>
<evidence type="ECO:0000256" key="5">
    <source>
        <dbReference type="ARBA" id="ARBA00023242"/>
    </source>
</evidence>